<evidence type="ECO:0000256" key="4">
    <source>
        <dbReference type="ARBA" id="ARBA00022857"/>
    </source>
</evidence>
<proteinExistence type="inferred from homology"/>
<feature type="binding site" evidence="7">
    <location>
        <position position="427"/>
    </location>
    <ligand>
        <name>substrate</name>
    </ligand>
</feature>
<dbReference type="InterPro" id="IPR023536">
    <property type="entry name" value="CoA_disulphide_reductase_staph"/>
</dbReference>
<dbReference type="InterPro" id="IPR023753">
    <property type="entry name" value="FAD/NAD-binding_dom"/>
</dbReference>
<feature type="binding site" evidence="7">
    <location>
        <position position="42"/>
    </location>
    <ligand>
        <name>substrate</name>
    </ligand>
</feature>
<sequence>MNKIIIIGAVAGGATCASQIRRLDKESEIIVFEKDRDMSFANCALPYYIGQLVTEREKVLAYTPESFYDKKQIKVKTYHEVTEINDKHQTVTVVNRQTGETFEESYDTLILSPGAGANNLGFDSNISFNLRNLEDTDAIDQFISNNHAKNALVVGAGYISLEVLENLYTRGLDVTLIHRSEQINKLMDQDMNHPIIDELEKRYISYRFDEEIHQIKGNEVTFTSGITEKYDLIIEGVGTHPHSNFIKSSNIHLDDHGFIPVNDKFQTNIPNIYALGDVITSFYRHVDLQAQVPLAWGAHRGASIIAEQLAGDKSIIFKGYLGSNIVKFFDYTFASVGVKPNELSHFDYEMVEVKQGAHAGYYPGNTPLHLRVYYDKTSRKLLRAAAVGQEGVDKRIDVLSIAMMNHMTVDELTEFEVAYAPPYSHPKDLINMIGYKAR</sequence>
<dbReference type="InterPro" id="IPR036188">
    <property type="entry name" value="FAD/NAD-bd_sf"/>
</dbReference>
<dbReference type="Pfam" id="PF07992">
    <property type="entry name" value="Pyr_redox_2"/>
    <property type="match status" value="1"/>
</dbReference>
<feature type="binding site" evidence="7">
    <location>
        <position position="22"/>
    </location>
    <ligand>
        <name>substrate</name>
    </ligand>
</feature>
<dbReference type="Proteomes" id="UP000550736">
    <property type="component" value="Unassembled WGS sequence"/>
</dbReference>
<dbReference type="SUPFAM" id="SSF51905">
    <property type="entry name" value="FAD/NAD(P)-binding domain"/>
    <property type="match status" value="1"/>
</dbReference>
<dbReference type="Proteomes" id="UP000538955">
    <property type="component" value="Unassembled WGS sequence"/>
</dbReference>
<comment type="subunit">
    <text evidence="7">Homodimer.</text>
</comment>
<evidence type="ECO:0000313" key="10">
    <source>
        <dbReference type="EMBL" id="NMK55480.1"/>
    </source>
</evidence>
<dbReference type="PRINTS" id="PR00368">
    <property type="entry name" value="FADPNR"/>
</dbReference>
<dbReference type="NCBIfam" id="TIGR03385">
    <property type="entry name" value="CoA_CoA_reduc"/>
    <property type="match status" value="1"/>
</dbReference>
<evidence type="ECO:0000256" key="1">
    <source>
        <dbReference type="ARBA" id="ARBA00009130"/>
    </source>
</evidence>
<organism evidence="12 13">
    <name type="scientific">Staphylococcus capitis</name>
    <dbReference type="NCBI Taxonomy" id="29388"/>
    <lineage>
        <taxon>Bacteria</taxon>
        <taxon>Bacillati</taxon>
        <taxon>Bacillota</taxon>
        <taxon>Bacilli</taxon>
        <taxon>Bacillales</taxon>
        <taxon>Staphylococcaceae</taxon>
        <taxon>Staphylococcus</taxon>
    </lineage>
</organism>
<dbReference type="GO" id="GO:0050660">
    <property type="term" value="F:flavin adenine dinucleotide binding"/>
    <property type="evidence" value="ECO:0007669"/>
    <property type="project" value="UniProtKB-UniRule"/>
</dbReference>
<dbReference type="GO" id="GO:0050661">
    <property type="term" value="F:NADP binding"/>
    <property type="evidence" value="ECO:0007669"/>
    <property type="project" value="UniProtKB-UniRule"/>
</dbReference>
<feature type="active site" description="Redox-active" evidence="7">
    <location>
        <position position="43"/>
    </location>
</feature>
<evidence type="ECO:0000256" key="3">
    <source>
        <dbReference type="ARBA" id="ARBA00022827"/>
    </source>
</evidence>
<evidence type="ECO:0000313" key="11">
    <source>
        <dbReference type="EMBL" id="NMK96564.1"/>
    </source>
</evidence>
<evidence type="ECO:0000259" key="9">
    <source>
        <dbReference type="Pfam" id="PF07992"/>
    </source>
</evidence>
<feature type="domain" description="FAD/NAD(P)-binding" evidence="9">
    <location>
        <begin position="3"/>
        <end position="284"/>
    </location>
</feature>
<feature type="binding site" evidence="7">
    <location>
        <begin position="151"/>
        <end position="166"/>
    </location>
    <ligand>
        <name>NADP(+)</name>
        <dbReference type="ChEBI" id="CHEBI:58349"/>
    </ligand>
</feature>
<dbReference type="InterPro" id="IPR016156">
    <property type="entry name" value="FAD/NAD-linked_Rdtase_dimer_sf"/>
</dbReference>
<protein>
    <recommendedName>
        <fullName evidence="7">Coenzyme A disulfide reductase</fullName>
        <shortName evidence="7">CoA-disulfide reductase</shortName>
        <shortName evidence="7">CoADR</shortName>
        <ecNumber evidence="7">1.8.1.14</ecNumber>
    </recommendedName>
</protein>
<feature type="binding site" evidence="7">
    <location>
        <position position="39"/>
    </location>
    <ligand>
        <name>substrate</name>
    </ligand>
</feature>
<dbReference type="Gene3D" id="3.50.50.60">
    <property type="entry name" value="FAD/NAD(P)-binding domain"/>
    <property type="match status" value="3"/>
</dbReference>
<keyword evidence="14" id="KW-1185">Reference proteome</keyword>
<dbReference type="EMBL" id="SCHC01000001">
    <property type="protein sequence ID" value="TBW77849.1"/>
    <property type="molecule type" value="Genomic_DNA"/>
</dbReference>
<feature type="binding site" evidence="7">
    <location>
        <begin position="267"/>
        <end position="277"/>
    </location>
    <ligand>
        <name>FAD</name>
        <dbReference type="ChEBI" id="CHEBI:57692"/>
    </ligand>
</feature>
<dbReference type="PANTHER" id="PTHR43429:SF1">
    <property type="entry name" value="NAD(P)H SULFUR OXIDOREDUCTASE (COA-DEPENDENT)"/>
    <property type="match status" value="1"/>
</dbReference>
<keyword evidence="6 7" id="KW-0676">Redox-active center</keyword>
<evidence type="ECO:0000256" key="6">
    <source>
        <dbReference type="ARBA" id="ARBA00023284"/>
    </source>
</evidence>
<dbReference type="NCBIfam" id="NF010037">
    <property type="entry name" value="PRK13512.1"/>
    <property type="match status" value="1"/>
</dbReference>
<evidence type="ECO:0000256" key="2">
    <source>
        <dbReference type="ARBA" id="ARBA00022630"/>
    </source>
</evidence>
<comment type="miscellaneous">
    <text evidence="7">Reduction of disulfides occurs by a thiol-disulfide exchange reaction, but involves only a single catalytic cysteine residue that forms a stable mixed disulfide with CoA during catalysis.</text>
</comment>
<dbReference type="GO" id="GO:0003756">
    <property type="term" value="F:protein disulfide isomerase activity"/>
    <property type="evidence" value="ECO:0007669"/>
    <property type="project" value="UniProtKB-UniRule"/>
</dbReference>
<evidence type="ECO:0000313" key="15">
    <source>
        <dbReference type="Proteomes" id="UP000550736"/>
    </source>
</evidence>
<feature type="binding site" evidence="7">
    <location>
        <position position="71"/>
    </location>
    <ligand>
        <name>substrate</name>
    </ligand>
</feature>
<dbReference type="AlphaFoldDB" id="A0A7X9WD80"/>
<keyword evidence="4 7" id="KW-0521">NADP</keyword>
<dbReference type="InterPro" id="IPR050260">
    <property type="entry name" value="FAD-bd_OxRdtase"/>
</dbReference>
<comment type="similarity">
    <text evidence="1 7">Belongs to the class-III pyridine nucleotide-disulfide oxidoreductase family.</text>
</comment>
<comment type="function">
    <text evidence="7">Catalyzes specifically the NADPH-dependent reduction of coenzyme A disulfide.</text>
</comment>
<dbReference type="InterPro" id="IPR004099">
    <property type="entry name" value="Pyr_nucl-diS_OxRdtase_dimer"/>
</dbReference>
<feature type="binding site" evidence="7">
    <location>
        <begin position="8"/>
        <end position="33"/>
    </location>
    <ligand>
        <name>FAD</name>
        <dbReference type="ChEBI" id="CHEBI:57692"/>
    </ligand>
</feature>
<feature type="binding site" evidence="7">
    <location>
        <position position="19"/>
    </location>
    <ligand>
        <name>substrate</name>
    </ligand>
</feature>
<dbReference type="PRINTS" id="PR00411">
    <property type="entry name" value="PNDRDTASEI"/>
</dbReference>
<evidence type="ECO:0000313" key="13">
    <source>
        <dbReference type="Proteomes" id="UP000291949"/>
    </source>
</evidence>
<comment type="domain">
    <text evidence="7">Contains 2 FAD binding domains and a single NADPH binding domain.</text>
</comment>
<dbReference type="Pfam" id="PF02852">
    <property type="entry name" value="Pyr_redox_dim"/>
    <property type="match status" value="1"/>
</dbReference>
<keyword evidence="3 7" id="KW-0274">FAD</keyword>
<evidence type="ECO:0000259" key="8">
    <source>
        <dbReference type="Pfam" id="PF02852"/>
    </source>
</evidence>
<feature type="domain" description="Pyridine nucleotide-disulphide oxidoreductase dimerisation" evidence="8">
    <location>
        <begin position="326"/>
        <end position="424"/>
    </location>
</feature>
<evidence type="ECO:0000313" key="14">
    <source>
        <dbReference type="Proteomes" id="UP000538955"/>
    </source>
</evidence>
<dbReference type="EC" id="1.8.1.14" evidence="7"/>
<feature type="active site" description="Nucleophile" evidence="7">
    <location>
        <position position="43"/>
    </location>
</feature>
<dbReference type="PANTHER" id="PTHR43429">
    <property type="entry name" value="PYRIDINE NUCLEOTIDE-DISULFIDE OXIDOREDUCTASE DOMAIN-CONTAINING"/>
    <property type="match status" value="1"/>
</dbReference>
<keyword evidence="2 7" id="KW-0285">Flavoprotein</keyword>
<comment type="cofactor">
    <cofactor evidence="7">
        <name>FAD</name>
        <dbReference type="ChEBI" id="CHEBI:57692"/>
    </cofactor>
    <text evidence="7">Binds 1 FAD per subunit.</text>
</comment>
<feature type="binding site" evidence="7">
    <location>
        <position position="15"/>
    </location>
    <ligand>
        <name>substrate</name>
    </ligand>
</feature>
<comment type="catalytic activity">
    <reaction evidence="7">
        <text>NADP(+) + 2 CoA = CoA-disulfide + NADPH + H(+)</text>
        <dbReference type="Rhea" id="RHEA:14705"/>
        <dbReference type="ChEBI" id="CHEBI:15378"/>
        <dbReference type="ChEBI" id="CHEBI:57287"/>
        <dbReference type="ChEBI" id="CHEBI:57783"/>
        <dbReference type="ChEBI" id="CHEBI:58349"/>
        <dbReference type="ChEBI" id="CHEBI:62209"/>
        <dbReference type="EC" id="1.8.1.14"/>
    </reaction>
</comment>
<dbReference type="RefSeq" id="WP_030065058.1">
    <property type="nucleotide sequence ID" value="NZ_AP014956.1"/>
</dbReference>
<evidence type="ECO:0000256" key="7">
    <source>
        <dbReference type="HAMAP-Rule" id="MF_01608"/>
    </source>
</evidence>
<dbReference type="SUPFAM" id="SSF55424">
    <property type="entry name" value="FAD/NAD-linked reductases, dimerisation (C-terminal) domain"/>
    <property type="match status" value="1"/>
</dbReference>
<evidence type="ECO:0000256" key="5">
    <source>
        <dbReference type="ARBA" id="ARBA00023002"/>
    </source>
</evidence>
<gene>
    <name evidence="7" type="primary">cdr</name>
    <name evidence="12" type="ORF">EQ811_01920</name>
    <name evidence="11" type="ORF">HHM13_00420</name>
    <name evidence="10" type="ORF">HHM24_12235</name>
</gene>
<dbReference type="GO" id="GO:0050451">
    <property type="term" value="F:CoA-disulfide reductase (NADPH) activity"/>
    <property type="evidence" value="ECO:0007669"/>
    <property type="project" value="UniProtKB-UniRule"/>
</dbReference>
<dbReference type="Proteomes" id="UP000291949">
    <property type="component" value="Unassembled WGS sequence"/>
</dbReference>
<comment type="caution">
    <text evidence="12">The sequence shown here is derived from an EMBL/GenBank/DDBJ whole genome shotgun (WGS) entry which is preliminary data.</text>
</comment>
<dbReference type="HAMAP" id="MF_01608">
    <property type="entry name" value="CoA_diS_reduct"/>
    <property type="match status" value="1"/>
</dbReference>
<accession>A0A7X9WD80</accession>
<dbReference type="EMBL" id="JABBMI010000101">
    <property type="protein sequence ID" value="NMK55480.1"/>
    <property type="molecule type" value="Genomic_DNA"/>
</dbReference>
<dbReference type="InterPro" id="IPR017758">
    <property type="entry name" value="CoA_disulphide_reductase"/>
</dbReference>
<name>A0A7X9WD80_STACP</name>
<keyword evidence="5 7" id="KW-0560">Oxidoreductase</keyword>
<evidence type="ECO:0000313" key="12">
    <source>
        <dbReference type="EMBL" id="TBW77849.1"/>
    </source>
</evidence>
<reference evidence="12 13" key="1">
    <citation type="journal article" date="2019" name="Sci. Transl. Med.">
        <title>Quorum sensing between bacterial species on the skin protects against epidermal injury in atopic dermatitis.</title>
        <authorList>
            <person name="Williams M.R."/>
        </authorList>
    </citation>
    <scope>NUCLEOTIDE SEQUENCE [LARGE SCALE GENOMIC DNA]</scope>
    <source>
        <strain evidence="12 13">H8</strain>
    </source>
</reference>
<feature type="binding site" evidence="7">
    <location>
        <position position="299"/>
    </location>
    <ligand>
        <name>substrate</name>
    </ligand>
</feature>
<reference evidence="14 15" key="2">
    <citation type="submission" date="2020-04" db="EMBL/GenBank/DDBJ databases">
        <title>The Epidemiology and Molecular Characteristics of Linezolid-Resistant Staphylococcus capitis in Huashan Hospital, Shanghai.</title>
        <authorList>
            <person name="Ding L."/>
            <person name="Li P."/>
            <person name="Yang Y."/>
            <person name="Lin D."/>
            <person name="Xu X."/>
        </authorList>
    </citation>
    <scope>NUCLEOTIDE SEQUENCE [LARGE SCALE GENOMIC DNA]</scope>
    <source>
        <strain evidence="11 15">12-86</strain>
        <strain evidence="10 14">17-84</strain>
    </source>
</reference>
<dbReference type="EMBL" id="JABBLX010000001">
    <property type="protein sequence ID" value="NMK96564.1"/>
    <property type="molecule type" value="Genomic_DNA"/>
</dbReference>
<feature type="binding site" evidence="7">
    <location>
        <position position="419"/>
    </location>
    <ligand>
        <name>FAD</name>
        <dbReference type="ChEBI" id="CHEBI:57692"/>
    </ligand>
</feature>